<dbReference type="Gene3D" id="3.90.226.10">
    <property type="entry name" value="2-enoyl-CoA Hydratase, Chain A, domain 1"/>
    <property type="match status" value="1"/>
</dbReference>
<organism evidence="6 7">
    <name type="scientific">Leeia speluncae</name>
    <dbReference type="NCBI Taxonomy" id="2884804"/>
    <lineage>
        <taxon>Bacteria</taxon>
        <taxon>Pseudomonadati</taxon>
        <taxon>Pseudomonadota</taxon>
        <taxon>Betaproteobacteria</taxon>
        <taxon>Neisseriales</taxon>
        <taxon>Leeiaceae</taxon>
        <taxon>Leeia</taxon>
    </lineage>
</organism>
<keyword evidence="2" id="KW-0645">Protease</keyword>
<name>A0ABS8D7W3_9NEIS</name>
<dbReference type="PANTHER" id="PTHR33209">
    <property type="entry name" value="PROTEASE 4"/>
    <property type="match status" value="1"/>
</dbReference>
<gene>
    <name evidence="6" type="ORF">LIN78_12060</name>
</gene>
<dbReference type="SUPFAM" id="SSF52096">
    <property type="entry name" value="ClpP/crotonase"/>
    <property type="match status" value="1"/>
</dbReference>
<accession>A0ABS8D7W3</accession>
<keyword evidence="7" id="KW-1185">Reference proteome</keyword>
<dbReference type="EMBL" id="JAJBZT010000006">
    <property type="protein sequence ID" value="MCB6184279.1"/>
    <property type="molecule type" value="Genomic_DNA"/>
</dbReference>
<comment type="caution">
    <text evidence="6">The sequence shown here is derived from an EMBL/GenBank/DDBJ whole genome shotgun (WGS) entry which is preliminary data.</text>
</comment>
<dbReference type="RefSeq" id="WP_227181090.1">
    <property type="nucleotide sequence ID" value="NZ_JAJBZT010000006.1"/>
</dbReference>
<comment type="similarity">
    <text evidence="1">Belongs to the peptidase S49 family.</text>
</comment>
<protein>
    <submittedName>
        <fullName evidence="6">S49 family peptidase</fullName>
    </submittedName>
</protein>
<evidence type="ECO:0000313" key="7">
    <source>
        <dbReference type="Proteomes" id="UP001165395"/>
    </source>
</evidence>
<evidence type="ECO:0000256" key="1">
    <source>
        <dbReference type="ARBA" id="ARBA00008683"/>
    </source>
</evidence>
<evidence type="ECO:0000256" key="3">
    <source>
        <dbReference type="ARBA" id="ARBA00022801"/>
    </source>
</evidence>
<dbReference type="Gene3D" id="6.20.330.10">
    <property type="match status" value="1"/>
</dbReference>
<keyword evidence="3" id="KW-0378">Hydrolase</keyword>
<dbReference type="Pfam" id="PF01343">
    <property type="entry name" value="Peptidase_S49"/>
    <property type="match status" value="1"/>
</dbReference>
<evidence type="ECO:0000313" key="6">
    <source>
        <dbReference type="EMBL" id="MCB6184279.1"/>
    </source>
</evidence>
<proteinExistence type="inferred from homology"/>
<evidence type="ECO:0000256" key="4">
    <source>
        <dbReference type="ARBA" id="ARBA00022825"/>
    </source>
</evidence>
<dbReference type="CDD" id="cd07022">
    <property type="entry name" value="S49_Sppa_36K_type"/>
    <property type="match status" value="1"/>
</dbReference>
<evidence type="ECO:0000256" key="2">
    <source>
        <dbReference type="ARBA" id="ARBA00022670"/>
    </source>
</evidence>
<keyword evidence="4" id="KW-0720">Serine protease</keyword>
<dbReference type="InterPro" id="IPR002142">
    <property type="entry name" value="Peptidase_S49"/>
</dbReference>
<dbReference type="PANTHER" id="PTHR33209:SF1">
    <property type="entry name" value="PEPTIDASE S49 DOMAIN-CONTAINING PROTEIN"/>
    <property type="match status" value="1"/>
</dbReference>
<dbReference type="InterPro" id="IPR033855">
    <property type="entry name" value="Protein_C"/>
</dbReference>
<dbReference type="InterPro" id="IPR029045">
    <property type="entry name" value="ClpP/crotonase-like_dom_sf"/>
</dbReference>
<sequence>MKHPRIAGMIFNMPQMVMPVVMDSVISWAKKELQINIVNAFPSASSESADMAASGFGQRSAASDAGNNGVAVIPVHGILVSRAGQLNPCEVMTSYDRIAEQFQAALNDVAVEHIVFDIDSPGGSVPGCFELAKMIYEARSIKPTTAIVNYMACSAGYLIASACGRIIVSQTSIAGSIGVIAKHADLSAALDQQGVKITTVYAGAHKNNLSPAEPISELALQWLNDMVQGSYADFTAAVALYRGMKVEDVVATEAQVYFGQAIIDKGLADKLEAPQDAINGVVDEVAAMRAKRADKSRTRMQMQADEMAMKMAM</sequence>
<feature type="domain" description="Peptidase S49" evidence="5">
    <location>
        <begin position="139"/>
        <end position="281"/>
    </location>
</feature>
<dbReference type="Proteomes" id="UP001165395">
    <property type="component" value="Unassembled WGS sequence"/>
</dbReference>
<reference evidence="6" key="1">
    <citation type="submission" date="2021-10" db="EMBL/GenBank/DDBJ databases">
        <title>The complete genome sequence of Leeia sp. TBRC 13508.</title>
        <authorList>
            <person name="Charoenyingcharoen P."/>
            <person name="Yukphan P."/>
        </authorList>
    </citation>
    <scope>NUCLEOTIDE SEQUENCE</scope>
    <source>
        <strain evidence="6">TBRC 13508</strain>
    </source>
</reference>
<evidence type="ECO:0000259" key="5">
    <source>
        <dbReference type="Pfam" id="PF01343"/>
    </source>
</evidence>